<dbReference type="InterPro" id="IPR005471">
    <property type="entry name" value="Tscrpt_reg_IclR_N"/>
</dbReference>
<dbReference type="CDD" id="cd24076">
    <property type="entry name" value="ASKHA_ATPase_ROK_BsXylR-like"/>
    <property type="match status" value="1"/>
</dbReference>
<sequence length="418" mass="44055">MAVDNLDVASRASIRRTNLGLVLRRLRSRGARSRTQLAEDLGLPKATVSTLVNELVERNLVREGEVQRGGSVGRPRQAVELHGRTLCGLGVEISVDYARAIALDLRGETLLDQRITINAQRDSEVLLDAVAALIARAVESMREQGVEVIGVTVATPGEIDRDAGVVLFAANMNWSRLPVVAGLRARLAADAPPIAVGNDARLGAIAEHAIVGPVGINDLIYITGEVGVGAGIITDGRLMLGATGFAGEVGHMPLDPERQPCACGRRGCWETMVGLSALLRHAADAGDPVRDPDRDLEIRLAEIRTRAAVGDKRTLAALDRIAHGLGLGIGLLIDVLNPQAVVLGGYFAILGDHLLATTRRVVDEHVMAPHAGGCQLLVSTLGFTSAARGAAQDALEPVFHDPGSVSAPADQLSVMRKS</sequence>
<gene>
    <name evidence="3" type="ORF">BCF44_1192</name>
</gene>
<dbReference type="Proteomes" id="UP000256269">
    <property type="component" value="Unassembled WGS sequence"/>
</dbReference>
<dbReference type="Pfam" id="PF09339">
    <property type="entry name" value="HTH_IclR"/>
    <property type="match status" value="1"/>
</dbReference>
<feature type="domain" description="HTH iclR-type" evidence="2">
    <location>
        <begin position="22"/>
        <end position="63"/>
    </location>
</feature>
<evidence type="ECO:0000259" key="2">
    <source>
        <dbReference type="Pfam" id="PF09339"/>
    </source>
</evidence>
<dbReference type="Gene3D" id="3.30.420.40">
    <property type="match status" value="2"/>
</dbReference>
<comment type="caution">
    <text evidence="3">The sequence shown here is derived from an EMBL/GenBank/DDBJ whole genome shotgun (WGS) entry which is preliminary data.</text>
</comment>
<keyword evidence="4" id="KW-1185">Reference proteome</keyword>
<dbReference type="InterPro" id="IPR000600">
    <property type="entry name" value="ROK"/>
</dbReference>
<evidence type="ECO:0000313" key="3">
    <source>
        <dbReference type="EMBL" id="REH34726.1"/>
    </source>
</evidence>
<dbReference type="InterPro" id="IPR043129">
    <property type="entry name" value="ATPase_NBD"/>
</dbReference>
<dbReference type="GO" id="GO:0016301">
    <property type="term" value="F:kinase activity"/>
    <property type="evidence" value="ECO:0007669"/>
    <property type="project" value="UniProtKB-KW"/>
</dbReference>
<comment type="similarity">
    <text evidence="1">Belongs to the ROK (NagC/XylR) family.</text>
</comment>
<dbReference type="GO" id="GO:0003677">
    <property type="term" value="F:DNA binding"/>
    <property type="evidence" value="ECO:0007669"/>
    <property type="project" value="InterPro"/>
</dbReference>
<dbReference type="RefSeq" id="WP_116180153.1">
    <property type="nucleotide sequence ID" value="NZ_CP144375.1"/>
</dbReference>
<dbReference type="OrthoDB" id="3189808at2"/>
<evidence type="ECO:0000256" key="1">
    <source>
        <dbReference type="ARBA" id="ARBA00006479"/>
    </source>
</evidence>
<accession>A0A3E0GYH9</accession>
<dbReference type="Pfam" id="PF00480">
    <property type="entry name" value="ROK"/>
    <property type="match status" value="1"/>
</dbReference>
<dbReference type="SUPFAM" id="SSF46785">
    <property type="entry name" value="Winged helix' DNA-binding domain"/>
    <property type="match status" value="1"/>
</dbReference>
<dbReference type="InterPro" id="IPR036388">
    <property type="entry name" value="WH-like_DNA-bd_sf"/>
</dbReference>
<keyword evidence="3" id="KW-0808">Transferase</keyword>
<reference evidence="3 4" key="1">
    <citation type="submission" date="2018-08" db="EMBL/GenBank/DDBJ databases">
        <title>Genomic Encyclopedia of Archaeal and Bacterial Type Strains, Phase II (KMG-II): from individual species to whole genera.</title>
        <authorList>
            <person name="Goeker M."/>
        </authorList>
    </citation>
    <scope>NUCLEOTIDE SEQUENCE [LARGE SCALE GENOMIC DNA]</scope>
    <source>
        <strain evidence="3 4">DSM 45791</strain>
    </source>
</reference>
<dbReference type="Gene3D" id="1.10.10.10">
    <property type="entry name" value="Winged helix-like DNA-binding domain superfamily/Winged helix DNA-binding domain"/>
    <property type="match status" value="1"/>
</dbReference>
<dbReference type="InterPro" id="IPR036390">
    <property type="entry name" value="WH_DNA-bd_sf"/>
</dbReference>
<evidence type="ECO:0000313" key="4">
    <source>
        <dbReference type="Proteomes" id="UP000256269"/>
    </source>
</evidence>
<dbReference type="GO" id="GO:0006355">
    <property type="term" value="P:regulation of DNA-templated transcription"/>
    <property type="evidence" value="ECO:0007669"/>
    <property type="project" value="InterPro"/>
</dbReference>
<name>A0A3E0GYH9_9PSEU</name>
<dbReference type="SUPFAM" id="SSF53067">
    <property type="entry name" value="Actin-like ATPase domain"/>
    <property type="match status" value="1"/>
</dbReference>
<dbReference type="PANTHER" id="PTHR18964:SF149">
    <property type="entry name" value="BIFUNCTIONAL UDP-N-ACETYLGLUCOSAMINE 2-EPIMERASE_N-ACETYLMANNOSAMINE KINASE"/>
    <property type="match status" value="1"/>
</dbReference>
<organism evidence="3 4">
    <name type="scientific">Kutzneria buriramensis</name>
    <dbReference type="NCBI Taxonomy" id="1045776"/>
    <lineage>
        <taxon>Bacteria</taxon>
        <taxon>Bacillati</taxon>
        <taxon>Actinomycetota</taxon>
        <taxon>Actinomycetes</taxon>
        <taxon>Pseudonocardiales</taxon>
        <taxon>Pseudonocardiaceae</taxon>
        <taxon>Kutzneria</taxon>
    </lineage>
</organism>
<keyword evidence="3" id="KW-0418">Kinase</keyword>
<dbReference type="EMBL" id="QUNO01000019">
    <property type="protein sequence ID" value="REH34726.1"/>
    <property type="molecule type" value="Genomic_DNA"/>
</dbReference>
<proteinExistence type="inferred from homology"/>
<protein>
    <submittedName>
        <fullName evidence="3">Putative NBD/HSP70 family sugar kinase</fullName>
    </submittedName>
</protein>
<dbReference type="AlphaFoldDB" id="A0A3E0GYH9"/>
<dbReference type="PANTHER" id="PTHR18964">
    <property type="entry name" value="ROK (REPRESSOR, ORF, KINASE) FAMILY"/>
    <property type="match status" value="1"/>
</dbReference>